<dbReference type="EMBL" id="JARJFB010000183">
    <property type="protein sequence ID" value="MEA0971589.1"/>
    <property type="molecule type" value="Genomic_DNA"/>
</dbReference>
<sequence>MKKYFVSTNIANKIQVILKKLSTVMYLALYILIFSSIYKSSLPTNELRHSKKLTYPNNQKRAEIKVEG</sequence>
<keyword evidence="1" id="KW-0472">Membrane</keyword>
<feature type="transmembrane region" description="Helical" evidence="1">
    <location>
        <begin position="21"/>
        <end position="38"/>
    </location>
</feature>
<proteinExistence type="predicted"/>
<comment type="caution">
    <text evidence="2">The sequence shown here is derived from an EMBL/GenBank/DDBJ whole genome shotgun (WGS) entry which is preliminary data.</text>
</comment>
<evidence type="ECO:0000313" key="2">
    <source>
        <dbReference type="EMBL" id="MEA0971589.1"/>
    </source>
</evidence>
<reference evidence="2 3" key="1">
    <citation type="submission" date="2023-03" db="EMBL/GenBank/DDBJ databases">
        <title>Host association and intracellularity evolved multiple times independently in the Rickettsiales.</title>
        <authorList>
            <person name="Castelli M."/>
            <person name="Nardi T."/>
            <person name="Gammuto L."/>
            <person name="Bellinzona G."/>
            <person name="Sabaneyeva E."/>
            <person name="Potekhin A."/>
            <person name="Serra V."/>
            <person name="Petroni G."/>
            <person name="Sassera D."/>
        </authorList>
    </citation>
    <scope>NUCLEOTIDE SEQUENCE [LARGE SCALE GENOMIC DNA]</scope>
    <source>
        <strain evidence="2 3">Sr 2-6</strain>
    </source>
</reference>
<keyword evidence="1" id="KW-1133">Transmembrane helix</keyword>
<accession>A0ABU5NEJ9</accession>
<keyword evidence="3" id="KW-1185">Reference proteome</keyword>
<protein>
    <submittedName>
        <fullName evidence="2">Uncharacterized protein</fullName>
    </submittedName>
</protein>
<organism evidence="2 3">
    <name type="scientific">Candidatus Megaera venefica</name>
    <dbReference type="NCBI Taxonomy" id="2055910"/>
    <lineage>
        <taxon>Bacteria</taxon>
        <taxon>Pseudomonadati</taxon>
        <taxon>Pseudomonadota</taxon>
        <taxon>Alphaproteobacteria</taxon>
        <taxon>Rickettsiales</taxon>
        <taxon>Rickettsiaceae</taxon>
        <taxon>Candidatus Megaera</taxon>
    </lineage>
</organism>
<keyword evidence="1" id="KW-0812">Transmembrane</keyword>
<evidence type="ECO:0000313" key="3">
    <source>
        <dbReference type="Proteomes" id="UP001291687"/>
    </source>
</evidence>
<name>A0ABU5NEJ9_9RICK</name>
<dbReference type="Proteomes" id="UP001291687">
    <property type="component" value="Unassembled WGS sequence"/>
</dbReference>
<evidence type="ECO:0000256" key="1">
    <source>
        <dbReference type="SAM" id="Phobius"/>
    </source>
</evidence>
<gene>
    <name evidence="2" type="ORF">Megvenef_01571</name>
</gene>